<feature type="region of interest" description="Disordered" evidence="1">
    <location>
        <begin position="84"/>
        <end position="164"/>
    </location>
</feature>
<keyword evidence="3" id="KW-1185">Reference proteome</keyword>
<feature type="region of interest" description="Disordered" evidence="1">
    <location>
        <begin position="1"/>
        <end position="55"/>
    </location>
</feature>
<reference evidence="2 3" key="1">
    <citation type="journal article" date="2018" name="Mol. Biol. Evol.">
        <title>Broad Genomic Sampling Reveals a Smut Pathogenic Ancestry of the Fungal Clade Ustilaginomycotina.</title>
        <authorList>
            <person name="Kijpornyongpan T."/>
            <person name="Mondo S.J."/>
            <person name="Barry K."/>
            <person name="Sandor L."/>
            <person name="Lee J."/>
            <person name="Lipzen A."/>
            <person name="Pangilinan J."/>
            <person name="LaButti K."/>
            <person name="Hainaut M."/>
            <person name="Henrissat B."/>
            <person name="Grigoriev I.V."/>
            <person name="Spatafora J.W."/>
            <person name="Aime M.C."/>
        </authorList>
    </citation>
    <scope>NUCLEOTIDE SEQUENCE [LARGE SCALE GENOMIC DNA]</scope>
    <source>
        <strain evidence="2 3">MCA 5214</strain>
    </source>
</reference>
<organism evidence="2 3">
    <name type="scientific">Jaminaea rosea</name>
    <dbReference type="NCBI Taxonomy" id="1569628"/>
    <lineage>
        <taxon>Eukaryota</taxon>
        <taxon>Fungi</taxon>
        <taxon>Dikarya</taxon>
        <taxon>Basidiomycota</taxon>
        <taxon>Ustilaginomycotina</taxon>
        <taxon>Exobasidiomycetes</taxon>
        <taxon>Microstromatales</taxon>
        <taxon>Microstromatales incertae sedis</taxon>
        <taxon>Jaminaea</taxon>
    </lineage>
</organism>
<sequence>MLRDLRPKSKDAPHRIPTEHKTCRSSQSRVWDCTRKDEADVGRKPKSIGPGVLGDKLDTHLRRTSLLSNESLQVSAAIDLDPKIARGGTARPVHPKEQAESVRPDALVDEEGIPISPLRPKNEAARALYRGTSREMPTRRCSSLRHKARNEGEEQEDGAEKPRL</sequence>
<protein>
    <submittedName>
        <fullName evidence="2">Uncharacterized protein</fullName>
    </submittedName>
</protein>
<dbReference type="AlphaFoldDB" id="A0A316ULX0"/>
<dbReference type="Proteomes" id="UP000245884">
    <property type="component" value="Unassembled WGS sequence"/>
</dbReference>
<proteinExistence type="predicted"/>
<feature type="compositionally biased region" description="Basic and acidic residues" evidence="1">
    <location>
        <begin position="94"/>
        <end position="103"/>
    </location>
</feature>
<gene>
    <name evidence="2" type="ORF">BDZ90DRAFT_49423</name>
</gene>
<evidence type="ECO:0000313" key="2">
    <source>
        <dbReference type="EMBL" id="PWN26239.1"/>
    </source>
</evidence>
<evidence type="ECO:0000313" key="3">
    <source>
        <dbReference type="Proteomes" id="UP000245884"/>
    </source>
</evidence>
<evidence type="ECO:0000256" key="1">
    <source>
        <dbReference type="SAM" id="MobiDB-lite"/>
    </source>
</evidence>
<dbReference type="GeneID" id="37031451"/>
<accession>A0A316ULX0</accession>
<name>A0A316ULX0_9BASI</name>
<feature type="compositionally biased region" description="Basic and acidic residues" evidence="1">
    <location>
        <begin position="32"/>
        <end position="43"/>
    </location>
</feature>
<feature type="compositionally biased region" description="Basic and acidic residues" evidence="1">
    <location>
        <begin position="1"/>
        <end position="22"/>
    </location>
</feature>
<dbReference type="RefSeq" id="XP_025360851.1">
    <property type="nucleotide sequence ID" value="XM_025509628.1"/>
</dbReference>
<dbReference type="EMBL" id="KZ819672">
    <property type="protein sequence ID" value="PWN26239.1"/>
    <property type="molecule type" value="Genomic_DNA"/>
</dbReference>